<reference evidence="14" key="1">
    <citation type="journal article" date="2023" name="Mol. Phylogenet. Evol.">
        <title>Genome-scale phylogeny and comparative genomics of the fungal order Sordariales.</title>
        <authorList>
            <person name="Hensen N."/>
            <person name="Bonometti L."/>
            <person name="Westerberg I."/>
            <person name="Brannstrom I.O."/>
            <person name="Guillou S."/>
            <person name="Cros-Aarteil S."/>
            <person name="Calhoun S."/>
            <person name="Haridas S."/>
            <person name="Kuo A."/>
            <person name="Mondo S."/>
            <person name="Pangilinan J."/>
            <person name="Riley R."/>
            <person name="LaButti K."/>
            <person name="Andreopoulos B."/>
            <person name="Lipzen A."/>
            <person name="Chen C."/>
            <person name="Yan M."/>
            <person name="Daum C."/>
            <person name="Ng V."/>
            <person name="Clum A."/>
            <person name="Steindorff A."/>
            <person name="Ohm R.A."/>
            <person name="Martin F."/>
            <person name="Silar P."/>
            <person name="Natvig D.O."/>
            <person name="Lalanne C."/>
            <person name="Gautier V."/>
            <person name="Ament-Velasquez S.L."/>
            <person name="Kruys A."/>
            <person name="Hutchinson M.I."/>
            <person name="Powell A.J."/>
            <person name="Barry K."/>
            <person name="Miller A.N."/>
            <person name="Grigoriev I.V."/>
            <person name="Debuchy R."/>
            <person name="Gladieux P."/>
            <person name="Hiltunen Thoren M."/>
            <person name="Johannesson H."/>
        </authorList>
    </citation>
    <scope>NUCLEOTIDE SEQUENCE [LARGE SCALE GENOMIC DNA]</scope>
    <source>
        <strain evidence="14">CBS 284.82</strain>
    </source>
</reference>
<dbReference type="InterPro" id="IPR000795">
    <property type="entry name" value="T_Tr_GTP-bd_dom"/>
</dbReference>
<dbReference type="PANTHER" id="PTHR43381">
    <property type="entry name" value="TRANSLATION INITIATION FACTOR IF-2-RELATED"/>
    <property type="match status" value="1"/>
</dbReference>
<evidence type="ECO:0000256" key="8">
    <source>
        <dbReference type="ARBA" id="ARBA00023134"/>
    </source>
</evidence>
<comment type="similarity">
    <text evidence="2">Belongs to the TRAFAC class translation factor GTPase superfamily. Classic translation factor GTPase family. IF-2 subfamily.</text>
</comment>
<keyword evidence="5" id="KW-0648">Protein biosynthesis</keyword>
<dbReference type="InterPro" id="IPR023115">
    <property type="entry name" value="TIF_IF2_dom3"/>
</dbReference>
<feature type="compositionally biased region" description="Basic and acidic residues" evidence="11">
    <location>
        <begin position="604"/>
        <end position="634"/>
    </location>
</feature>
<feature type="compositionally biased region" description="Pro residues" evidence="11">
    <location>
        <begin position="358"/>
        <end position="376"/>
    </location>
</feature>
<dbReference type="Pfam" id="PF04760">
    <property type="entry name" value="IF2_N"/>
    <property type="match status" value="1"/>
</dbReference>
<keyword evidence="14" id="KW-1185">Reference proteome</keyword>
<evidence type="ECO:0000259" key="12">
    <source>
        <dbReference type="PROSITE" id="PS51722"/>
    </source>
</evidence>
<keyword evidence="7" id="KW-0496">Mitochondrion</keyword>
<dbReference type="FunFam" id="3.40.50.300:FF:000019">
    <property type="entry name" value="Translation initiation factor IF-2"/>
    <property type="match status" value="1"/>
</dbReference>
<feature type="compositionally biased region" description="Low complexity" evidence="11">
    <location>
        <begin position="114"/>
        <end position="129"/>
    </location>
</feature>
<feature type="region of interest" description="Disordered" evidence="11">
    <location>
        <begin position="112"/>
        <end position="529"/>
    </location>
</feature>
<dbReference type="FunFam" id="2.40.30.10:FF:000008">
    <property type="entry name" value="Translation initiation factor IF-2"/>
    <property type="match status" value="1"/>
</dbReference>
<feature type="compositionally biased region" description="Basic and acidic residues" evidence="11">
    <location>
        <begin position="170"/>
        <end position="180"/>
    </location>
</feature>
<dbReference type="InterPro" id="IPR044145">
    <property type="entry name" value="IF2_II"/>
</dbReference>
<dbReference type="PANTHER" id="PTHR43381:SF20">
    <property type="entry name" value="TRANSLATION INITIATION FACTOR IF-2, MITOCHONDRIAL"/>
    <property type="match status" value="1"/>
</dbReference>
<dbReference type="InterPro" id="IPR009000">
    <property type="entry name" value="Transl_B-barrel_sf"/>
</dbReference>
<feature type="compositionally biased region" description="Polar residues" evidence="11">
    <location>
        <begin position="36"/>
        <end position="64"/>
    </location>
</feature>
<sequence length="1313" mass="143174">MMRRGLWQQKQKRPSACLLCRFSYSYGPYTRPALRTPSSPNDRASNPQAGLQTPLPTSGHSARSYSVAAGRSRHGGLGSAASPLRVIGLGPLAGVGDGRVCRRAFTTGGLPSWATQPVQPAQPAQQATPNDGLLPHERAAREKVKSRTQPPPVKPTEDVQPVASNSGLLPHERAARERAMARKQAPPAAPAQDAQPVARNNGLLPHERAAKEAAIGPTRPPPPPPPPSTLSARPAASSGLLPHERAAREKALARPPPAKPAEDVQPASVDEAVSRATTVERVVQRPPTQPRPPPAPKNSAPAWASAAPSWSIPAAQPAAADPDVGQPPQKTDPLAFLLPHERAARERAAAARKQAQPAAPPPQPDPPTPEPAPAPTPSGNVVPQDEMSRDYVALQSRRRRPFGISGTPRDAWQDQPEQSDPFAPTRQPQHGSVPRYDLPRPSSTLTQTAADQNDWKNLTRRERKMPPGFGMSAPDPTFDFSASSLGHAPHGSASRAGADPFSLLEQGAPSRTPRAKAGADPFSSLNDGEDQFKVLEQKLGKVSKTQKKENAIQNENTWAWTQDYAEEARQAKVQRIAREMRQEAEPAKQEPTREERSANAFPSRRVERDDRYGRADRSGRPDRRGREEGADRREKPKPKIRRRQVEEDDNWDDDFYEERRRKKAEKAERERQRQAALEAAGPTPIFLPEFISVSNLAIALGQKIDIFVAQLEELGFEEVGRDNILTGETAALVAQEYGFEPTVDAGEAEDLKPAPAPADPSSLPLRPPVVTIMGHVDHGKTTLLDYLRKSSIVAQEHGGITQHIGAFSVSLTGGKQITFLDTPGHAAFLSMRQRGANVTDMVILVVAADDSVMPQTLEALKHARSAKVPIIVAINKVDKPEANVDRVKSDLATHGVEIEDYGGDVQVVCVSGKTGQGMDDLEENVLLLSEMLDIRAEPDGLAEGWVLESTIKPIGRVATVLVKRGTLRPGDFIVAGRVHAKIRSLRNEAGVEVDEAPPGTAIEILGWKEPPDAGDQVLQAPDEGKAKAAVRYRQELKERGEVIAQMAQQEQDRRERDRERERERALAEAANPRGNRRHHHHHLHHHQPLPEDLLEGGEEADPADKTQYVTFLVKGDVHGSVEAVTAALLEQGNNEIRAKVLVSAPGQITESDVEHAAVSGSNIINFNNAIPAHIKRLAGDAGVKILEHNVIYHLVEEVREKLVEALPPLVIKKVVGEAEVLQVFPINIKGRKFKNIAGCRIGNGYVKRNSKARVIRGGENIFEGTIETLKHVKKDVNEMKKGSECGMSFADWDELQAGDQIQMIEEVLEKRKL</sequence>
<protein>
    <recommendedName>
        <fullName evidence="10">Translation initiation factor IF-2, mitochondrial</fullName>
    </recommendedName>
</protein>
<organism evidence="13 14">
    <name type="scientific">Parachaetomium inaequale</name>
    <dbReference type="NCBI Taxonomy" id="2588326"/>
    <lineage>
        <taxon>Eukaryota</taxon>
        <taxon>Fungi</taxon>
        <taxon>Dikarya</taxon>
        <taxon>Ascomycota</taxon>
        <taxon>Pezizomycotina</taxon>
        <taxon>Sordariomycetes</taxon>
        <taxon>Sordariomycetidae</taxon>
        <taxon>Sordariales</taxon>
        <taxon>Chaetomiaceae</taxon>
        <taxon>Parachaetomium</taxon>
    </lineage>
</organism>
<dbReference type="InterPro" id="IPR005225">
    <property type="entry name" value="Small_GTP-bd"/>
</dbReference>
<evidence type="ECO:0000256" key="10">
    <source>
        <dbReference type="ARBA" id="ARBA00044200"/>
    </source>
</evidence>
<feature type="region of interest" description="Disordered" evidence="11">
    <location>
        <begin position="31"/>
        <end position="83"/>
    </location>
</feature>
<feature type="compositionally biased region" description="Low complexity" evidence="11">
    <location>
        <begin position="229"/>
        <end position="238"/>
    </location>
</feature>
<dbReference type="GO" id="GO:0005525">
    <property type="term" value="F:GTP binding"/>
    <property type="evidence" value="ECO:0007669"/>
    <property type="project" value="UniProtKB-KW"/>
</dbReference>
<dbReference type="InterPro" id="IPR000178">
    <property type="entry name" value="TF_IF2_bacterial-like"/>
</dbReference>
<dbReference type="Proteomes" id="UP001303115">
    <property type="component" value="Unassembled WGS sequence"/>
</dbReference>
<dbReference type="InterPro" id="IPR015760">
    <property type="entry name" value="TIF_IF2"/>
</dbReference>
<dbReference type="HAMAP" id="MF_00100_B">
    <property type="entry name" value="IF_2_B"/>
    <property type="match status" value="1"/>
</dbReference>
<feature type="region of interest" description="Disordered" evidence="11">
    <location>
        <begin position="1046"/>
        <end position="1099"/>
    </location>
</feature>
<evidence type="ECO:0000256" key="11">
    <source>
        <dbReference type="SAM" id="MobiDB-lite"/>
    </source>
</evidence>
<evidence type="ECO:0000256" key="7">
    <source>
        <dbReference type="ARBA" id="ARBA00023128"/>
    </source>
</evidence>
<gene>
    <name evidence="13" type="ORF">C8A01DRAFT_13460</name>
</gene>
<accession>A0AAN6PL03</accession>
<keyword evidence="3" id="KW-0396">Initiation factor</keyword>
<feature type="compositionally biased region" description="Basic and acidic residues" evidence="11">
    <location>
        <begin position="1050"/>
        <end position="1066"/>
    </location>
</feature>
<evidence type="ECO:0000256" key="4">
    <source>
        <dbReference type="ARBA" id="ARBA00022741"/>
    </source>
</evidence>
<evidence type="ECO:0000256" key="1">
    <source>
        <dbReference type="ARBA" id="ARBA00004173"/>
    </source>
</evidence>
<feature type="compositionally biased region" description="Pro residues" evidence="11">
    <location>
        <begin position="218"/>
        <end position="228"/>
    </location>
</feature>
<dbReference type="Pfam" id="PF00009">
    <property type="entry name" value="GTP_EFTU"/>
    <property type="match status" value="1"/>
</dbReference>
<dbReference type="EMBL" id="MU854333">
    <property type="protein sequence ID" value="KAK4042954.1"/>
    <property type="molecule type" value="Genomic_DNA"/>
</dbReference>
<comment type="subcellular location">
    <subcellularLocation>
        <location evidence="1">Mitochondrion</location>
    </subcellularLocation>
</comment>
<dbReference type="Pfam" id="PF22042">
    <property type="entry name" value="EF-G_D2"/>
    <property type="match status" value="1"/>
</dbReference>
<keyword evidence="4" id="KW-0547">Nucleotide-binding</keyword>
<evidence type="ECO:0000313" key="13">
    <source>
        <dbReference type="EMBL" id="KAK4042954.1"/>
    </source>
</evidence>
<feature type="compositionally biased region" description="Low complexity" evidence="11">
    <location>
        <begin position="182"/>
        <end position="199"/>
    </location>
</feature>
<dbReference type="PROSITE" id="PS51722">
    <property type="entry name" value="G_TR_2"/>
    <property type="match status" value="1"/>
</dbReference>
<feature type="compositionally biased region" description="Basic residues" evidence="11">
    <location>
        <begin position="1074"/>
        <end position="1087"/>
    </location>
</feature>
<evidence type="ECO:0000256" key="5">
    <source>
        <dbReference type="ARBA" id="ARBA00022917"/>
    </source>
</evidence>
<feature type="compositionally biased region" description="Basic and acidic residues" evidence="11">
    <location>
        <begin position="242"/>
        <end position="252"/>
    </location>
</feature>
<dbReference type="PROSITE" id="PS01176">
    <property type="entry name" value="IF2"/>
    <property type="match status" value="1"/>
</dbReference>
<feature type="region of interest" description="Disordered" evidence="11">
    <location>
        <begin position="575"/>
        <end position="646"/>
    </location>
</feature>
<feature type="compositionally biased region" description="Basic and acidic residues" evidence="11">
    <location>
        <begin position="134"/>
        <end position="145"/>
    </location>
</feature>
<dbReference type="GO" id="GO:0003924">
    <property type="term" value="F:GTPase activity"/>
    <property type="evidence" value="ECO:0007669"/>
    <property type="project" value="InterPro"/>
</dbReference>
<dbReference type="GO" id="GO:0005739">
    <property type="term" value="C:mitochondrion"/>
    <property type="evidence" value="ECO:0007669"/>
    <property type="project" value="UniProtKB-SubCell"/>
</dbReference>
<dbReference type="SUPFAM" id="SSF52156">
    <property type="entry name" value="Initiation factor IF2/eIF5b, domain 3"/>
    <property type="match status" value="1"/>
</dbReference>
<dbReference type="Gene3D" id="2.40.30.10">
    <property type="entry name" value="Translation factors"/>
    <property type="match status" value="2"/>
</dbReference>
<dbReference type="SUPFAM" id="SSF52540">
    <property type="entry name" value="P-loop containing nucleoside triphosphate hydrolases"/>
    <property type="match status" value="1"/>
</dbReference>
<comment type="caution">
    <text evidence="13">The sequence shown here is derived from an EMBL/GenBank/DDBJ whole genome shotgun (WGS) entry which is preliminary data.</text>
</comment>
<dbReference type="InterPro" id="IPR053905">
    <property type="entry name" value="EF-G-like_DII"/>
</dbReference>
<comment type="function">
    <text evidence="9">One of the essential components for the initiation of protein synthesis. Protects formylmethionyl-tRNA from spontaneous hydrolysis and promotes its binding to the 30S ribosomal subunits. Also involved in the hydrolysis of GTP during the formation of the 70S ribosomal complex.</text>
</comment>
<feature type="compositionally biased region" description="Pro residues" evidence="11">
    <location>
        <begin position="287"/>
        <end position="296"/>
    </location>
</feature>
<dbReference type="Pfam" id="PF11987">
    <property type="entry name" value="IF-2"/>
    <property type="match status" value="1"/>
</dbReference>
<dbReference type="NCBIfam" id="TIGR00231">
    <property type="entry name" value="small_GTP"/>
    <property type="match status" value="1"/>
</dbReference>
<keyword evidence="6" id="KW-0809">Transit peptide</keyword>
<feature type="compositionally biased region" description="Basic and acidic residues" evidence="11">
    <location>
        <begin position="575"/>
        <end position="597"/>
    </location>
</feature>
<feature type="compositionally biased region" description="Basic and acidic residues" evidence="11">
    <location>
        <begin position="339"/>
        <end position="349"/>
    </location>
</feature>
<evidence type="ECO:0000256" key="9">
    <source>
        <dbReference type="ARBA" id="ARBA00025162"/>
    </source>
</evidence>
<dbReference type="FunFam" id="3.40.50.10050:FF:000001">
    <property type="entry name" value="Translation initiation factor IF-2"/>
    <property type="match status" value="1"/>
</dbReference>
<dbReference type="Gene3D" id="3.40.50.300">
    <property type="entry name" value="P-loop containing nucleotide triphosphate hydrolases"/>
    <property type="match status" value="1"/>
</dbReference>
<feature type="compositionally biased region" description="Low complexity" evidence="11">
    <location>
        <begin position="297"/>
        <end position="329"/>
    </location>
</feature>
<dbReference type="Gene3D" id="3.40.50.10050">
    <property type="entry name" value="Translation initiation factor IF- 2, domain 3"/>
    <property type="match status" value="1"/>
</dbReference>
<proteinExistence type="inferred from homology"/>
<evidence type="ECO:0000256" key="6">
    <source>
        <dbReference type="ARBA" id="ARBA00022946"/>
    </source>
</evidence>
<evidence type="ECO:0000256" key="3">
    <source>
        <dbReference type="ARBA" id="ARBA00022540"/>
    </source>
</evidence>
<dbReference type="InterPro" id="IPR036925">
    <property type="entry name" value="TIF_IF2_dom3_sf"/>
</dbReference>
<dbReference type="InterPro" id="IPR006847">
    <property type="entry name" value="IF2_N"/>
</dbReference>
<dbReference type="InterPro" id="IPR027417">
    <property type="entry name" value="P-loop_NTPase"/>
</dbReference>
<dbReference type="SUPFAM" id="SSF50447">
    <property type="entry name" value="Translation proteins"/>
    <property type="match status" value="2"/>
</dbReference>
<dbReference type="GO" id="GO:0003743">
    <property type="term" value="F:translation initiation factor activity"/>
    <property type="evidence" value="ECO:0007669"/>
    <property type="project" value="UniProtKB-KW"/>
</dbReference>
<keyword evidence="8" id="KW-0342">GTP-binding</keyword>
<evidence type="ECO:0000256" key="2">
    <source>
        <dbReference type="ARBA" id="ARBA00007733"/>
    </source>
</evidence>
<dbReference type="CDD" id="cd01887">
    <property type="entry name" value="IF2_eIF5B"/>
    <property type="match status" value="1"/>
</dbReference>
<feature type="domain" description="Tr-type G" evidence="12">
    <location>
        <begin position="765"/>
        <end position="939"/>
    </location>
</feature>
<dbReference type="CDD" id="cd03702">
    <property type="entry name" value="IF2_mtIF2_II"/>
    <property type="match status" value="1"/>
</dbReference>
<name>A0AAN6PL03_9PEZI</name>
<evidence type="ECO:0000313" key="14">
    <source>
        <dbReference type="Proteomes" id="UP001303115"/>
    </source>
</evidence>
<dbReference type="CDD" id="cd03692">
    <property type="entry name" value="mtIF2_IVc"/>
    <property type="match status" value="1"/>
</dbReference>
<feature type="compositionally biased region" description="Polar residues" evidence="11">
    <location>
        <begin position="441"/>
        <end position="451"/>
    </location>
</feature>